<name>A0ABU0M1Z3_9HYPH</name>
<dbReference type="EMBL" id="JAUSWJ010000001">
    <property type="protein sequence ID" value="MDQ0514966.1"/>
    <property type="molecule type" value="Genomic_DNA"/>
</dbReference>
<evidence type="ECO:0000313" key="4">
    <source>
        <dbReference type="EMBL" id="MDQ0514966.1"/>
    </source>
</evidence>
<dbReference type="Pfam" id="PF00583">
    <property type="entry name" value="Acetyltransf_1"/>
    <property type="match status" value="1"/>
</dbReference>
<reference evidence="4 5" key="1">
    <citation type="submission" date="2023-07" db="EMBL/GenBank/DDBJ databases">
        <title>Genomic Encyclopedia of Type Strains, Phase IV (KMG-IV): sequencing the most valuable type-strain genomes for metagenomic binning, comparative biology and taxonomic classification.</title>
        <authorList>
            <person name="Goeker M."/>
        </authorList>
    </citation>
    <scope>NUCLEOTIDE SEQUENCE [LARGE SCALE GENOMIC DNA]</scope>
    <source>
        <strain evidence="4 5">B1-1</strain>
    </source>
</reference>
<dbReference type="PANTHER" id="PTHR43800:SF1">
    <property type="entry name" value="PEPTIDYL-LYSINE N-ACETYLTRANSFERASE YJAB"/>
    <property type="match status" value="1"/>
</dbReference>
<dbReference type="InterPro" id="IPR000182">
    <property type="entry name" value="GNAT_dom"/>
</dbReference>
<protein>
    <submittedName>
        <fullName evidence="4">N-acetyltransferase YhbS</fullName>
    </submittedName>
</protein>
<gene>
    <name evidence="4" type="ORF">QO015_000579</name>
</gene>
<comment type="caution">
    <text evidence="4">The sequence shown here is derived from an EMBL/GenBank/DDBJ whole genome shotgun (WGS) entry which is preliminary data.</text>
</comment>
<keyword evidence="2" id="KW-0012">Acyltransferase</keyword>
<proteinExistence type="predicted"/>
<sequence>MAVTIRALRPDDVALVPAIERDAAARFREVGLDSIAEGDVSSEAFIRAIAAKGVALGAEADGTLIGFALAGVLDDGLHLYELSVATAHHGRGAGGALLAALGIEAGRRNLPAVTLSTFADVPFNAPFYARRGFTPVEQGDWGPAFHLLRGAEQAAGVPVERRVFMRKEIVR</sequence>
<dbReference type="SUPFAM" id="SSF55729">
    <property type="entry name" value="Acyl-CoA N-acyltransferases (Nat)"/>
    <property type="match status" value="1"/>
</dbReference>
<keyword evidence="1" id="KW-0808">Transferase</keyword>
<dbReference type="InterPro" id="IPR016181">
    <property type="entry name" value="Acyl_CoA_acyltransferase"/>
</dbReference>
<feature type="domain" description="N-acetyltransferase" evidence="3">
    <location>
        <begin position="3"/>
        <end position="152"/>
    </location>
</feature>
<dbReference type="Proteomes" id="UP001223743">
    <property type="component" value="Unassembled WGS sequence"/>
</dbReference>
<dbReference type="PANTHER" id="PTHR43800">
    <property type="entry name" value="PEPTIDYL-LYSINE N-ACETYLTRANSFERASE YJAB"/>
    <property type="match status" value="1"/>
</dbReference>
<accession>A0ABU0M1Z3</accession>
<evidence type="ECO:0000259" key="3">
    <source>
        <dbReference type="PROSITE" id="PS51186"/>
    </source>
</evidence>
<evidence type="ECO:0000256" key="2">
    <source>
        <dbReference type="ARBA" id="ARBA00023315"/>
    </source>
</evidence>
<evidence type="ECO:0000313" key="5">
    <source>
        <dbReference type="Proteomes" id="UP001223743"/>
    </source>
</evidence>
<organism evidence="4 5">
    <name type="scientific">Kaistia geumhonensis</name>
    <dbReference type="NCBI Taxonomy" id="410839"/>
    <lineage>
        <taxon>Bacteria</taxon>
        <taxon>Pseudomonadati</taxon>
        <taxon>Pseudomonadota</taxon>
        <taxon>Alphaproteobacteria</taxon>
        <taxon>Hyphomicrobiales</taxon>
        <taxon>Kaistiaceae</taxon>
        <taxon>Kaistia</taxon>
    </lineage>
</organism>
<evidence type="ECO:0000256" key="1">
    <source>
        <dbReference type="ARBA" id="ARBA00022679"/>
    </source>
</evidence>
<dbReference type="Gene3D" id="3.40.630.30">
    <property type="match status" value="1"/>
</dbReference>
<dbReference type="RefSeq" id="WP_266281570.1">
    <property type="nucleotide sequence ID" value="NZ_JAPKNF010000001.1"/>
</dbReference>
<dbReference type="PROSITE" id="PS51186">
    <property type="entry name" value="GNAT"/>
    <property type="match status" value="1"/>
</dbReference>
<keyword evidence="5" id="KW-1185">Reference proteome</keyword>